<dbReference type="EMBL" id="MN740283">
    <property type="protein sequence ID" value="QHT97738.1"/>
    <property type="molecule type" value="Genomic_DNA"/>
</dbReference>
<name>A0A6C0IWS9_9ZZZZ</name>
<accession>A0A6C0IWS9</accession>
<sequence>MEFQKSRVVFRPINSTEVPQNFPSSFALPSAFYYYTSSLGEKIPAPVTTGSPQEQQLSLTIWYSMRANEIFPLETVYARAREDQIATSPTDRPRSVISLSMKNRLRQFADSSDGFFEDRFQLLLGQMKRPSLEQFIGEMLLFPLAPSSDPFEAARLIEQYIRDGNDEPISRYFADRGVTHLIDHPYSYYPVYHLFFLMTRYASYPMNQEQLLLANRRRTAPFGSPEQIFIDAIFDYEIHDIDRLLQLIDRIALEGPGPVGREFKTNHHDWYRWGDEYLQNADVVPIPVDNFAEPVYLLSQKLYTWTDDQIDELVRRMNFDPPIRDEYPTRISYIESLSGTIALHRSDPKKWIDQTETK</sequence>
<dbReference type="AlphaFoldDB" id="A0A6C0IWS9"/>
<organism evidence="1">
    <name type="scientific">viral metagenome</name>
    <dbReference type="NCBI Taxonomy" id="1070528"/>
    <lineage>
        <taxon>unclassified sequences</taxon>
        <taxon>metagenomes</taxon>
        <taxon>organismal metagenomes</taxon>
    </lineage>
</organism>
<reference evidence="1" key="1">
    <citation type="journal article" date="2020" name="Nature">
        <title>Giant virus diversity and host interactions through global metagenomics.</title>
        <authorList>
            <person name="Schulz F."/>
            <person name="Roux S."/>
            <person name="Paez-Espino D."/>
            <person name="Jungbluth S."/>
            <person name="Walsh D.A."/>
            <person name="Denef V.J."/>
            <person name="McMahon K.D."/>
            <person name="Konstantinidis K.T."/>
            <person name="Eloe-Fadrosh E.A."/>
            <person name="Kyrpides N.C."/>
            <person name="Woyke T."/>
        </authorList>
    </citation>
    <scope>NUCLEOTIDE SEQUENCE</scope>
    <source>
        <strain evidence="1">GVMAG-M-3300025572-1</strain>
    </source>
</reference>
<protein>
    <submittedName>
        <fullName evidence="1">Uncharacterized protein</fullName>
    </submittedName>
</protein>
<proteinExistence type="predicted"/>
<evidence type="ECO:0000313" key="1">
    <source>
        <dbReference type="EMBL" id="QHT97738.1"/>
    </source>
</evidence>